<dbReference type="AlphaFoldDB" id="A0A914C555"/>
<feature type="signal peptide" evidence="1">
    <location>
        <begin position="1"/>
        <end position="18"/>
    </location>
</feature>
<feature type="chain" id="PRO_5036999547" evidence="1">
    <location>
        <begin position="19"/>
        <end position="218"/>
    </location>
</feature>
<proteinExistence type="predicted"/>
<evidence type="ECO:0000256" key="1">
    <source>
        <dbReference type="SAM" id="SignalP"/>
    </source>
</evidence>
<reference evidence="3" key="1">
    <citation type="submission" date="2022-11" db="UniProtKB">
        <authorList>
            <consortium name="WormBaseParasite"/>
        </authorList>
    </citation>
    <scope>IDENTIFICATION</scope>
</reference>
<dbReference type="WBParaSite" id="ACRNAN_Path_242.g907.t1">
    <property type="protein sequence ID" value="ACRNAN_Path_242.g907.t1"/>
    <property type="gene ID" value="ACRNAN_Path_242.g907"/>
</dbReference>
<evidence type="ECO:0000313" key="2">
    <source>
        <dbReference type="Proteomes" id="UP000887540"/>
    </source>
</evidence>
<dbReference type="SUPFAM" id="SSF56436">
    <property type="entry name" value="C-type lectin-like"/>
    <property type="match status" value="1"/>
</dbReference>
<keyword evidence="2" id="KW-1185">Reference proteome</keyword>
<accession>A0A914C555</accession>
<dbReference type="Proteomes" id="UP000887540">
    <property type="component" value="Unplaced"/>
</dbReference>
<sequence length="218" mass="24197">MKVLFFGIFLSIVQNALFLGTPPSKLEAKCDAYPSLSLYHKGTCYIIDRKNKYNKPAVKDGLCNHLHFFNGQLAKYEEKIEDELKRNGLLKDGYPTFFKDRVFQGEDNDKTSAPVVCAYNDDFYCPDGYEILGVHCYKIFNEASLYADAEKTCQSDKGSLAVVHTDRTVQFLASVGTNGKAVIEKLKKPAAVISSAVTNGAKLATFGYMDVRNGATDK</sequence>
<name>A0A914C555_9BILA</name>
<evidence type="ECO:0000313" key="3">
    <source>
        <dbReference type="WBParaSite" id="ACRNAN_Path_242.g907.t1"/>
    </source>
</evidence>
<dbReference type="InterPro" id="IPR016187">
    <property type="entry name" value="CTDL_fold"/>
</dbReference>
<dbReference type="InterPro" id="IPR016186">
    <property type="entry name" value="C-type_lectin-like/link_sf"/>
</dbReference>
<dbReference type="Gene3D" id="3.10.100.10">
    <property type="entry name" value="Mannose-Binding Protein A, subunit A"/>
    <property type="match status" value="1"/>
</dbReference>
<protein>
    <submittedName>
        <fullName evidence="3">C-type lectin domain-containing protein</fullName>
    </submittedName>
</protein>
<dbReference type="CDD" id="cd00037">
    <property type="entry name" value="CLECT"/>
    <property type="match status" value="1"/>
</dbReference>
<organism evidence="2 3">
    <name type="scientific">Acrobeloides nanus</name>
    <dbReference type="NCBI Taxonomy" id="290746"/>
    <lineage>
        <taxon>Eukaryota</taxon>
        <taxon>Metazoa</taxon>
        <taxon>Ecdysozoa</taxon>
        <taxon>Nematoda</taxon>
        <taxon>Chromadorea</taxon>
        <taxon>Rhabditida</taxon>
        <taxon>Tylenchina</taxon>
        <taxon>Cephalobomorpha</taxon>
        <taxon>Cephaloboidea</taxon>
        <taxon>Cephalobidae</taxon>
        <taxon>Acrobeloides</taxon>
    </lineage>
</organism>
<keyword evidence="1" id="KW-0732">Signal</keyword>